<dbReference type="RefSeq" id="WP_377458446.1">
    <property type="nucleotide sequence ID" value="NZ_JBHLUB010000025.1"/>
</dbReference>
<evidence type="ECO:0000313" key="3">
    <source>
        <dbReference type="Proteomes" id="UP001589862"/>
    </source>
</evidence>
<evidence type="ECO:0000313" key="2">
    <source>
        <dbReference type="EMBL" id="MFC0581763.1"/>
    </source>
</evidence>
<keyword evidence="3" id="KW-1185">Reference proteome</keyword>
<organism evidence="2 3">
    <name type="scientific">Micrococcoides hystricis</name>
    <dbReference type="NCBI Taxonomy" id="1572761"/>
    <lineage>
        <taxon>Bacteria</taxon>
        <taxon>Bacillati</taxon>
        <taxon>Actinomycetota</taxon>
        <taxon>Actinomycetes</taxon>
        <taxon>Micrococcales</taxon>
        <taxon>Micrococcaceae</taxon>
        <taxon>Micrococcoides</taxon>
    </lineage>
</organism>
<feature type="signal peptide" evidence="1">
    <location>
        <begin position="1"/>
        <end position="21"/>
    </location>
</feature>
<protein>
    <submittedName>
        <fullName evidence="2">Uncharacterized protein</fullName>
    </submittedName>
</protein>
<sequence length="60" mass="6437">MKALLTAALATSLSLAGFSAAPSPVAQLEIAPAAAQPQGKLFHCIGWWFSDKPKYRKYCL</sequence>
<name>A0ABV6PAB2_9MICC</name>
<evidence type="ECO:0000256" key="1">
    <source>
        <dbReference type="SAM" id="SignalP"/>
    </source>
</evidence>
<accession>A0ABV6PAB2</accession>
<gene>
    <name evidence="2" type="ORF">ACFFFR_05125</name>
</gene>
<feature type="chain" id="PRO_5046437540" evidence="1">
    <location>
        <begin position="22"/>
        <end position="60"/>
    </location>
</feature>
<proteinExistence type="predicted"/>
<reference evidence="2 3" key="1">
    <citation type="submission" date="2024-09" db="EMBL/GenBank/DDBJ databases">
        <authorList>
            <person name="Sun Q."/>
            <person name="Mori K."/>
        </authorList>
    </citation>
    <scope>NUCLEOTIDE SEQUENCE [LARGE SCALE GENOMIC DNA]</scope>
    <source>
        <strain evidence="2 3">NCAIM B.02604</strain>
    </source>
</reference>
<keyword evidence="1" id="KW-0732">Signal</keyword>
<dbReference type="Proteomes" id="UP001589862">
    <property type="component" value="Unassembled WGS sequence"/>
</dbReference>
<comment type="caution">
    <text evidence="2">The sequence shown here is derived from an EMBL/GenBank/DDBJ whole genome shotgun (WGS) entry which is preliminary data.</text>
</comment>
<dbReference type="EMBL" id="JBHLUB010000025">
    <property type="protein sequence ID" value="MFC0581763.1"/>
    <property type="molecule type" value="Genomic_DNA"/>
</dbReference>